<evidence type="ECO:0000256" key="1">
    <source>
        <dbReference type="ARBA" id="ARBA00023002"/>
    </source>
</evidence>
<keyword evidence="1" id="KW-0560">Oxidoreductase</keyword>
<dbReference type="Gene3D" id="3.40.50.720">
    <property type="entry name" value="NAD(P)-binding Rossmann-like Domain"/>
    <property type="match status" value="1"/>
</dbReference>
<evidence type="ECO:0000313" key="5">
    <source>
        <dbReference type="EMBL" id="EEG54349.1"/>
    </source>
</evidence>
<dbReference type="PANTHER" id="PTHR43362:SF1">
    <property type="entry name" value="MANNITOL DEHYDROGENASE 2-RELATED"/>
    <property type="match status" value="1"/>
</dbReference>
<dbReference type="Pfam" id="PF01232">
    <property type="entry name" value="Mannitol_dh"/>
    <property type="match status" value="1"/>
</dbReference>
<proteinExistence type="predicted"/>
<dbReference type="InterPro" id="IPR013328">
    <property type="entry name" value="6PGD_dom2"/>
</dbReference>
<dbReference type="InterPro" id="IPR013118">
    <property type="entry name" value="Mannitol_DH_C"/>
</dbReference>
<dbReference type="AlphaFoldDB" id="C0D2U3"/>
<dbReference type="SUPFAM" id="SSF48179">
    <property type="entry name" value="6-phosphogluconate dehydrogenase C-terminal domain-like"/>
    <property type="match status" value="1"/>
</dbReference>
<name>C0D2U3_9FIRM</name>
<keyword evidence="6" id="KW-1185">Reference proteome</keyword>
<sequence>MMSKLEMQLGAQGLRSRFFCFGKYFPIRPFYPRPIAQLLQCNQQKRIWIPGRRGGKIEPSETGSFHNKNQEEKVMRLLDRELKDKSVWEKAGIELPGFDREVMKAETAKCPQWVHFGAGNIFRAFPAALQQKLLNEGVEKTGIIVAEGYDYEIVKKAYRPQDDLSLLVTLKANGTIEKTVIGSLAQSLTVDRHDEADWNRLKEIFASKSLQMVSFTITEKGYSLTGMDGNYRGDVAADFEAGPDKADSYIGKLAALCYHRYANGRLPLALVSMDNCSHNGDKLYAAVHAYAEAWTKNGLVDEGFLAYIENPENVSFPWSMIDKITPRPDDSVKKMLEEVGFTDTESIVTSKNTYVAPFVNAEEAEYLVIEDAFPNGRPALEKSGVMFTTRETVEKVERMKVCTCLNPLHTTLAVYGCLLGYTKISEEMKDQDLVKLVEIIGYKEGLPVVTDPGILSPKKFIDEVLQIRVPNPFMPDTPQRIACDTSQKLSIRFGETIKEYAARPELQVSDLKFIPMVQAGWCRYLLGVDDEGKTFTVSPDPMYESLAKQLEGVKVGEACDVHKVLEPILSNAKIFGVNLYEVGLGERVEDIFTELAAGPGAVRATLKKHLAEA</sequence>
<dbReference type="Proteomes" id="UP000004756">
    <property type="component" value="Unassembled WGS sequence"/>
</dbReference>
<reference evidence="5 6" key="2">
    <citation type="submission" date="2009-02" db="EMBL/GenBank/DDBJ databases">
        <title>Draft genome sequence of Clostridium asparagiforme (DSM 15981).</title>
        <authorList>
            <person name="Sudarsanam P."/>
            <person name="Ley R."/>
            <person name="Guruge J."/>
            <person name="Turnbaugh P.J."/>
            <person name="Mahowald M."/>
            <person name="Liep D."/>
            <person name="Gordon J."/>
        </authorList>
    </citation>
    <scope>NUCLEOTIDE SEQUENCE [LARGE SCALE GENOMIC DNA]</scope>
    <source>
        <strain evidence="5 6">DSM 15981</strain>
    </source>
</reference>
<gene>
    <name evidence="5" type="ORF">CLOSTASPAR_03582</name>
</gene>
<dbReference type="InterPro" id="IPR013131">
    <property type="entry name" value="Mannitol_DH_N"/>
</dbReference>
<dbReference type="InterPro" id="IPR050988">
    <property type="entry name" value="Mannitol_DH/Oxidoreductase"/>
</dbReference>
<organism evidence="5 6">
    <name type="scientific">[Clostridium] asparagiforme DSM 15981</name>
    <dbReference type="NCBI Taxonomy" id="518636"/>
    <lineage>
        <taxon>Bacteria</taxon>
        <taxon>Bacillati</taxon>
        <taxon>Bacillota</taxon>
        <taxon>Clostridia</taxon>
        <taxon>Lachnospirales</taxon>
        <taxon>Lachnospiraceae</taxon>
        <taxon>Enterocloster</taxon>
    </lineage>
</organism>
<dbReference type="SUPFAM" id="SSF51735">
    <property type="entry name" value="NAD(P)-binding Rossmann-fold domains"/>
    <property type="match status" value="1"/>
</dbReference>
<evidence type="ECO:0000313" key="6">
    <source>
        <dbReference type="Proteomes" id="UP000004756"/>
    </source>
</evidence>
<evidence type="ECO:0000256" key="2">
    <source>
        <dbReference type="ARBA" id="ARBA00048615"/>
    </source>
</evidence>
<dbReference type="GO" id="GO:0008926">
    <property type="term" value="F:mannitol-1-phosphate 5-dehydrogenase activity"/>
    <property type="evidence" value="ECO:0007669"/>
    <property type="project" value="UniProtKB-EC"/>
</dbReference>
<dbReference type="InterPro" id="IPR036291">
    <property type="entry name" value="NAD(P)-bd_dom_sf"/>
</dbReference>
<accession>C0D2U3</accession>
<comment type="catalytic activity">
    <reaction evidence="2">
        <text>D-mannitol 1-phosphate + NAD(+) = beta-D-fructose 6-phosphate + NADH + H(+)</text>
        <dbReference type="Rhea" id="RHEA:19661"/>
        <dbReference type="ChEBI" id="CHEBI:15378"/>
        <dbReference type="ChEBI" id="CHEBI:57540"/>
        <dbReference type="ChEBI" id="CHEBI:57634"/>
        <dbReference type="ChEBI" id="CHEBI:57945"/>
        <dbReference type="ChEBI" id="CHEBI:61381"/>
        <dbReference type="EC" id="1.1.1.17"/>
    </reaction>
</comment>
<evidence type="ECO:0000259" key="4">
    <source>
        <dbReference type="Pfam" id="PF08125"/>
    </source>
</evidence>
<evidence type="ECO:0000259" key="3">
    <source>
        <dbReference type="Pfam" id="PF01232"/>
    </source>
</evidence>
<dbReference type="PANTHER" id="PTHR43362">
    <property type="entry name" value="MANNITOL DEHYDROGENASE DSF1-RELATED"/>
    <property type="match status" value="1"/>
</dbReference>
<dbReference type="HOGENOM" id="CLU_037833_0_0_9"/>
<reference evidence="5 6" key="1">
    <citation type="submission" date="2009-01" db="EMBL/GenBank/DDBJ databases">
        <authorList>
            <person name="Fulton L."/>
            <person name="Clifton S."/>
            <person name="Fulton B."/>
            <person name="Xu J."/>
            <person name="Minx P."/>
            <person name="Pepin K.H."/>
            <person name="Johnson M."/>
            <person name="Bhonagiri V."/>
            <person name="Nash W.E."/>
            <person name="Mardis E.R."/>
            <person name="Wilson R.K."/>
        </authorList>
    </citation>
    <scope>NUCLEOTIDE SEQUENCE [LARGE SCALE GENOMIC DNA]</scope>
    <source>
        <strain evidence="5 6">DSM 15981</strain>
    </source>
</reference>
<dbReference type="EMBL" id="ACCJ01000277">
    <property type="protein sequence ID" value="EEG54349.1"/>
    <property type="molecule type" value="Genomic_DNA"/>
</dbReference>
<comment type="caution">
    <text evidence="5">The sequence shown here is derived from an EMBL/GenBank/DDBJ whole genome shotgun (WGS) entry which is preliminary data.</text>
</comment>
<protein>
    <submittedName>
        <fullName evidence="5">Mannitol dehydrogenase domain protein</fullName>
    </submittedName>
</protein>
<dbReference type="Gene3D" id="1.10.1040.10">
    <property type="entry name" value="N-(1-d-carboxylethyl)-l-norvaline Dehydrogenase, domain 2"/>
    <property type="match status" value="1"/>
</dbReference>
<dbReference type="InterPro" id="IPR008927">
    <property type="entry name" value="6-PGluconate_DH-like_C_sf"/>
</dbReference>
<feature type="domain" description="Mannitol dehydrogenase C-terminal" evidence="4">
    <location>
        <begin position="393"/>
        <end position="565"/>
    </location>
</feature>
<dbReference type="Pfam" id="PF08125">
    <property type="entry name" value="Mannitol_dh_C"/>
    <property type="match status" value="1"/>
</dbReference>
<feature type="domain" description="Mannitol dehydrogenase N-terminal" evidence="3">
    <location>
        <begin position="113"/>
        <end position="382"/>
    </location>
</feature>